<accession>A0A0S4JLS8</accession>
<feature type="compositionally biased region" description="Low complexity" evidence="1">
    <location>
        <begin position="63"/>
        <end position="75"/>
    </location>
</feature>
<keyword evidence="3" id="KW-1185">Reference proteome</keyword>
<feature type="region of interest" description="Disordered" evidence="1">
    <location>
        <begin position="1"/>
        <end position="89"/>
    </location>
</feature>
<protein>
    <submittedName>
        <fullName evidence="2">Uncharacterized protein</fullName>
    </submittedName>
</protein>
<feature type="region of interest" description="Disordered" evidence="1">
    <location>
        <begin position="99"/>
        <end position="118"/>
    </location>
</feature>
<reference evidence="3" key="1">
    <citation type="submission" date="2015-09" db="EMBL/GenBank/DDBJ databases">
        <authorList>
            <consortium name="Pathogen Informatics"/>
        </authorList>
    </citation>
    <scope>NUCLEOTIDE SEQUENCE [LARGE SCALE GENOMIC DNA]</scope>
    <source>
        <strain evidence="3">Lake Konstanz</strain>
    </source>
</reference>
<name>A0A0S4JLS8_BODSA</name>
<evidence type="ECO:0000313" key="2">
    <source>
        <dbReference type="EMBL" id="CUG91176.1"/>
    </source>
</evidence>
<feature type="compositionally biased region" description="Polar residues" evidence="1">
    <location>
        <begin position="20"/>
        <end position="34"/>
    </location>
</feature>
<feature type="compositionally biased region" description="Low complexity" evidence="1">
    <location>
        <begin position="1"/>
        <end position="11"/>
    </location>
</feature>
<proteinExistence type="predicted"/>
<organism evidence="2 3">
    <name type="scientific">Bodo saltans</name>
    <name type="common">Flagellated protozoan</name>
    <dbReference type="NCBI Taxonomy" id="75058"/>
    <lineage>
        <taxon>Eukaryota</taxon>
        <taxon>Discoba</taxon>
        <taxon>Euglenozoa</taxon>
        <taxon>Kinetoplastea</taxon>
        <taxon>Metakinetoplastina</taxon>
        <taxon>Eubodonida</taxon>
        <taxon>Bodonidae</taxon>
        <taxon>Bodo</taxon>
    </lineage>
</organism>
<feature type="region of interest" description="Disordered" evidence="1">
    <location>
        <begin position="135"/>
        <end position="166"/>
    </location>
</feature>
<evidence type="ECO:0000313" key="3">
    <source>
        <dbReference type="Proteomes" id="UP000051952"/>
    </source>
</evidence>
<dbReference type="AlphaFoldDB" id="A0A0S4JLS8"/>
<dbReference type="EMBL" id="CYKH01001896">
    <property type="protein sequence ID" value="CUG91176.1"/>
    <property type="molecule type" value="Genomic_DNA"/>
</dbReference>
<feature type="non-terminal residue" evidence="2">
    <location>
        <position position="1"/>
    </location>
</feature>
<gene>
    <name evidence="2" type="ORF">BSAL_30580</name>
</gene>
<dbReference type="Proteomes" id="UP000051952">
    <property type="component" value="Unassembled WGS sequence"/>
</dbReference>
<evidence type="ECO:0000256" key="1">
    <source>
        <dbReference type="SAM" id="MobiDB-lite"/>
    </source>
</evidence>
<dbReference type="VEuPathDB" id="TriTrypDB:BSAL_30580"/>
<sequence>RPPHHLLGLPPKHVKDGKHNTSPLLDTSSQQINKKQFPPALLPIRRPDLLPPLHSSPVDGHESPMPTTSSIAAPSSPTPSSPTPAAAQQDFVILQRGKDAPHFKPGKAGGSSGNAHQRKDALQFITEQEEVIKMRRPTKVIIPSSPSPEEDGIPSTSNPIAPIKGK</sequence>